<reference evidence="1" key="1">
    <citation type="submission" date="2019-09" db="EMBL/GenBank/DDBJ databases">
        <authorList>
            <person name="Rodrigo-Torres L."/>
            <person name="Arahal R. D."/>
            <person name="Lucena T."/>
        </authorList>
    </citation>
    <scope>NUCLEOTIDE SEQUENCE</scope>
    <source>
        <strain evidence="1">ISS653</strain>
    </source>
</reference>
<protein>
    <submittedName>
        <fullName evidence="1">Uncharacterized protein</fullName>
    </submittedName>
</protein>
<organism evidence="1 2">
    <name type="scientific">Mesonia oceanica</name>
    <dbReference type="NCBI Taxonomy" id="2687242"/>
    <lineage>
        <taxon>Bacteria</taxon>
        <taxon>Pseudomonadati</taxon>
        <taxon>Bacteroidota</taxon>
        <taxon>Flavobacteriia</taxon>
        <taxon>Flavobacteriales</taxon>
        <taxon>Flavobacteriaceae</taxon>
        <taxon>Mesonia</taxon>
    </lineage>
</organism>
<gene>
    <name evidence="1" type="ORF">FVB9532_02498</name>
</gene>
<dbReference type="Proteomes" id="UP000356253">
    <property type="component" value="Unassembled WGS sequence"/>
</dbReference>
<evidence type="ECO:0000313" key="1">
    <source>
        <dbReference type="EMBL" id="VVV01213.1"/>
    </source>
</evidence>
<accession>A0AC61YAQ0</accession>
<evidence type="ECO:0000313" key="2">
    <source>
        <dbReference type="Proteomes" id="UP000356253"/>
    </source>
</evidence>
<keyword evidence="2" id="KW-1185">Reference proteome</keyword>
<name>A0AC61YAQ0_9FLAO</name>
<comment type="caution">
    <text evidence="1">The sequence shown here is derived from an EMBL/GenBank/DDBJ whole genome shotgun (WGS) entry which is preliminary data.</text>
</comment>
<sequence>MLEVKPYHSSLKADWDQFIKNSKNGTFLFYRDFMEYHSDRFEDFSLMVYEKQKLLAVLPANRVEDEIFSHQGLTYGGVILSKKIKFEKVLEVVKESLKYLKQKNILKLQLKLVPKIYHTYPSDEIDYLLFLLKAEKIRCDVSATIHLDNPLKIQSNRLEGVKKANKKLLEIKKENDFYSFWQEILMPNLKQTHNAKPVHSVKEIEFLAKKFPNQIHQFNVYLKNEIVGGATIFETETVAHVQYISANDQKQQLGTLDFLFQHLIEREFSHKKYFDFGTSNEQHGLKLNKGLVYWKECFGARSIAHEFYRLKTGTYEDLNHIFI</sequence>
<proteinExistence type="predicted"/>
<dbReference type="EMBL" id="CABVMM010000009">
    <property type="protein sequence ID" value="VVV01213.1"/>
    <property type="molecule type" value="Genomic_DNA"/>
</dbReference>